<dbReference type="Pfam" id="PF22007">
    <property type="entry name" value="DUF6930"/>
    <property type="match status" value="1"/>
</dbReference>
<dbReference type="Proteomes" id="UP000570361">
    <property type="component" value="Unassembled WGS sequence"/>
</dbReference>
<sequence>MKPSIEQWQALYEAAAAFKRAQCWNYLSNSHVVGVKNPWTGEIGYCCVMGGGGELYGMAVYLGSEGYSILTDMLAGVGSDPMFAQHCLMLSFDSRDELHPDEYKRIKELGLKFRGAQAWPTFRLYEPGFMPWPIETTEQARYLTLVIEQVMDLVDAYKNNMDELIVGERDEVLTRIPTGTYPNLTWSEEWIMPEPTGSSKEIISVTVDELWIAKTKKTLKGVTGVWEIDCPFVPMPIKEDGKPYYPMAGLIVDQQTGQVLQFGLSKKTDAYIGVADKLLSLIDQFQVVPSQVWLADRELFFYLGHLLSNFGIEAILTDELPTLEEAREGIFRHLGVY</sequence>
<keyword evidence="4" id="KW-1185">Reference proteome</keyword>
<reference evidence="3 4" key="1">
    <citation type="submission" date="2020-08" db="EMBL/GenBank/DDBJ databases">
        <title>Genomic Encyclopedia of Type Strains, Phase III (KMG-III): the genomes of soil and plant-associated and newly described type strains.</title>
        <authorList>
            <person name="Whitman W."/>
        </authorList>
    </citation>
    <scope>NUCLEOTIDE SEQUENCE [LARGE SCALE GENOMIC DNA]</scope>
    <source>
        <strain evidence="3 4">CECT 5862</strain>
    </source>
</reference>
<evidence type="ECO:0000259" key="1">
    <source>
        <dbReference type="Pfam" id="PF22007"/>
    </source>
</evidence>
<dbReference type="InterPro" id="IPR054216">
    <property type="entry name" value="DUF6930"/>
</dbReference>
<evidence type="ECO:0000313" key="3">
    <source>
        <dbReference type="EMBL" id="MBB3111476.1"/>
    </source>
</evidence>
<organism evidence="3 4">
    <name type="scientific">Paenibacillus phyllosphaerae</name>
    <dbReference type="NCBI Taxonomy" id="274593"/>
    <lineage>
        <taxon>Bacteria</taxon>
        <taxon>Bacillati</taxon>
        <taxon>Bacillota</taxon>
        <taxon>Bacilli</taxon>
        <taxon>Bacillales</taxon>
        <taxon>Paenibacillaceae</taxon>
        <taxon>Paenibacillus</taxon>
    </lineage>
</organism>
<dbReference type="EMBL" id="JACHXK010000007">
    <property type="protein sequence ID" value="MBB3111476.1"/>
    <property type="molecule type" value="Genomic_DNA"/>
</dbReference>
<evidence type="ECO:0000259" key="2">
    <source>
        <dbReference type="Pfam" id="PF23988"/>
    </source>
</evidence>
<evidence type="ECO:0000313" key="4">
    <source>
        <dbReference type="Proteomes" id="UP000570361"/>
    </source>
</evidence>
<feature type="domain" description="DUF7309" evidence="2">
    <location>
        <begin position="8"/>
        <end position="175"/>
    </location>
</feature>
<protein>
    <submittedName>
        <fullName evidence="3">Uncharacterized protein</fullName>
    </submittedName>
</protein>
<feature type="domain" description="DUF6930" evidence="1">
    <location>
        <begin position="212"/>
        <end position="330"/>
    </location>
</feature>
<proteinExistence type="predicted"/>
<comment type="caution">
    <text evidence="3">The sequence shown here is derived from an EMBL/GenBank/DDBJ whole genome shotgun (WGS) entry which is preliminary data.</text>
</comment>
<dbReference type="InterPro" id="IPR055733">
    <property type="entry name" value="DUF7309"/>
</dbReference>
<dbReference type="Pfam" id="PF23988">
    <property type="entry name" value="DUF7309"/>
    <property type="match status" value="1"/>
</dbReference>
<accession>A0A7W5FNL9</accession>
<name>A0A7W5FNL9_9BACL</name>
<dbReference type="RefSeq" id="WP_183601339.1">
    <property type="nucleotide sequence ID" value="NZ_JACHXK010000007.1"/>
</dbReference>
<gene>
    <name evidence="3" type="ORF">FHS18_003544</name>
</gene>
<dbReference type="AlphaFoldDB" id="A0A7W5FNL9"/>